<dbReference type="NCBIfam" id="NF047335">
    <property type="entry name" value="T3SS_XAC0095"/>
    <property type="match status" value="1"/>
</dbReference>
<organism evidence="1 2">
    <name type="scientific">Lysobacter silvisoli</name>
    <dbReference type="NCBI Taxonomy" id="2293254"/>
    <lineage>
        <taxon>Bacteria</taxon>
        <taxon>Pseudomonadati</taxon>
        <taxon>Pseudomonadota</taxon>
        <taxon>Gammaproteobacteria</taxon>
        <taxon>Lysobacterales</taxon>
        <taxon>Lysobacteraceae</taxon>
        <taxon>Lysobacter</taxon>
    </lineage>
</organism>
<dbReference type="Proteomes" id="UP000264492">
    <property type="component" value="Unassembled WGS sequence"/>
</dbReference>
<proteinExistence type="predicted"/>
<comment type="caution">
    <text evidence="1">The sequence shown here is derived from an EMBL/GenBank/DDBJ whole genome shotgun (WGS) entry which is preliminary data.</text>
</comment>
<evidence type="ECO:0000313" key="2">
    <source>
        <dbReference type="Proteomes" id="UP000264492"/>
    </source>
</evidence>
<reference evidence="1 2" key="1">
    <citation type="submission" date="2018-08" db="EMBL/GenBank/DDBJ databases">
        <title>Lysobacter sp. zong2l5, whole genome shotgun sequence.</title>
        <authorList>
            <person name="Zhang X."/>
            <person name="Feng G."/>
            <person name="Zhu H."/>
        </authorList>
    </citation>
    <scope>NUCLEOTIDE SEQUENCE [LARGE SCALE GENOMIC DNA]</scope>
    <source>
        <strain evidence="2">zong2l5</strain>
    </source>
</reference>
<dbReference type="InterPro" id="IPR058099">
    <property type="entry name" value="T3SS_XAC0095_dom"/>
</dbReference>
<keyword evidence="2" id="KW-1185">Reference proteome</keyword>
<protein>
    <submittedName>
        <fullName evidence="1">Uncharacterized protein</fullName>
    </submittedName>
</protein>
<dbReference type="AlphaFoldDB" id="A0A371K631"/>
<dbReference type="EMBL" id="QTSU01000001">
    <property type="protein sequence ID" value="RDZ29312.1"/>
    <property type="molecule type" value="Genomic_DNA"/>
</dbReference>
<dbReference type="RefSeq" id="WP_115858749.1">
    <property type="nucleotide sequence ID" value="NZ_QTSU01000001.1"/>
</dbReference>
<accession>A0A371K631</accession>
<sequence length="94" mass="10783">MARKTPPTAPRSGVVIPEDAFHQLYRFHQELQGIVRTLQPEVLAQIGYRNTRHHQNLHQIFTAMARQLDPVMDACEWLPAACDQWCLGAGKRLH</sequence>
<name>A0A371K631_9GAMM</name>
<dbReference type="OrthoDB" id="6026706at2"/>
<evidence type="ECO:0000313" key="1">
    <source>
        <dbReference type="EMBL" id="RDZ29312.1"/>
    </source>
</evidence>
<gene>
    <name evidence="1" type="ORF">DX914_09580</name>
</gene>